<dbReference type="CDD" id="cd00364">
    <property type="entry name" value="Ribosomal_uS17"/>
    <property type="match status" value="1"/>
</dbReference>
<evidence type="ECO:0000256" key="2">
    <source>
        <dbReference type="ARBA" id="ARBA00022980"/>
    </source>
</evidence>
<dbReference type="InterPro" id="IPR000266">
    <property type="entry name" value="Ribosomal_uS17"/>
</dbReference>
<dbReference type="Gene3D" id="2.40.50.1000">
    <property type="match status" value="1"/>
</dbReference>
<dbReference type="PROSITE" id="PS00056">
    <property type="entry name" value="RIBOSOMAL_S17"/>
    <property type="match status" value="1"/>
</dbReference>
<dbReference type="GeneID" id="98290955"/>
<dbReference type="PRINTS" id="PR00973">
    <property type="entry name" value="RIBOSOMALS17"/>
</dbReference>
<name>A0ABY8CFC2_9ARCH</name>
<dbReference type="PANTHER" id="PTHR10744">
    <property type="entry name" value="40S RIBOSOMAL PROTEIN S11 FAMILY MEMBER"/>
    <property type="match status" value="1"/>
</dbReference>
<keyword evidence="2 4" id="KW-0689">Ribosomal protein</keyword>
<dbReference type="RefSeq" id="WP_347721718.1">
    <property type="nucleotide sequence ID" value="NZ_CP104395.1"/>
</dbReference>
<dbReference type="Pfam" id="PF00366">
    <property type="entry name" value="Ribosomal_S17"/>
    <property type="match status" value="1"/>
</dbReference>
<reference evidence="5 6" key="1">
    <citation type="submission" date="2022-09" db="EMBL/GenBank/DDBJ databases">
        <title>Xylan utilization by haloarchaea-nanohaloarchaea associations.</title>
        <authorList>
            <person name="Yakimov M."/>
        </authorList>
    </citation>
    <scope>NUCLEOTIDE SEQUENCE [LARGE SCALE GENOMIC DNA]</scope>
    <source>
        <strain evidence="5 6">SVXNc</strain>
    </source>
</reference>
<keyword evidence="6" id="KW-1185">Reference proteome</keyword>
<dbReference type="EMBL" id="CP104395">
    <property type="protein sequence ID" value="WEL19887.1"/>
    <property type="molecule type" value="Genomic_DNA"/>
</dbReference>
<keyword evidence="3 4" id="KW-0687">Ribonucleoprotein</keyword>
<sequence length="95" mass="10999">MSNDYAEIAEQEDVSIRGGVFVGEVQSTKMQKSATVRWEYTEKIPKYERYERRNTKITAHVPEDIEVEEGDQVRVAETRPISKTKSHVIVETIEQ</sequence>
<evidence type="ECO:0000313" key="6">
    <source>
        <dbReference type="Proteomes" id="UP001218034"/>
    </source>
</evidence>
<gene>
    <name evidence="5" type="primary">rpsQ</name>
    <name evidence="5" type="ORF">SVXNc_0880</name>
</gene>
<dbReference type="SUPFAM" id="SSF50249">
    <property type="entry name" value="Nucleic acid-binding proteins"/>
    <property type="match status" value="1"/>
</dbReference>
<dbReference type="InterPro" id="IPR012340">
    <property type="entry name" value="NA-bd_OB-fold"/>
</dbReference>
<evidence type="ECO:0000256" key="4">
    <source>
        <dbReference type="RuleBase" id="RU003872"/>
    </source>
</evidence>
<accession>A0ABY8CFC2</accession>
<organism evidence="5 6">
    <name type="scientific">Candidatus Nanohalococcus occultus</name>
    <dbReference type="NCBI Taxonomy" id="2978047"/>
    <lineage>
        <taxon>Archaea</taxon>
        <taxon>Candidatus Nanohalarchaeota</taxon>
        <taxon>Candidatus Nanohalarchaeota incertae sedis</taxon>
        <taxon>Candidatus Nanohalococcus</taxon>
    </lineage>
</organism>
<dbReference type="InterPro" id="IPR019979">
    <property type="entry name" value="Ribosomal_uS17_CS"/>
</dbReference>
<evidence type="ECO:0000256" key="1">
    <source>
        <dbReference type="ARBA" id="ARBA00010254"/>
    </source>
</evidence>
<evidence type="ECO:0000256" key="3">
    <source>
        <dbReference type="ARBA" id="ARBA00023274"/>
    </source>
</evidence>
<dbReference type="GO" id="GO:0005840">
    <property type="term" value="C:ribosome"/>
    <property type="evidence" value="ECO:0007669"/>
    <property type="project" value="UniProtKB-KW"/>
</dbReference>
<dbReference type="Proteomes" id="UP001218034">
    <property type="component" value="Chromosome"/>
</dbReference>
<proteinExistence type="inferred from homology"/>
<comment type="similarity">
    <text evidence="1 4">Belongs to the universal ribosomal protein uS17 family.</text>
</comment>
<evidence type="ECO:0000313" key="5">
    <source>
        <dbReference type="EMBL" id="WEL19887.1"/>
    </source>
</evidence>
<dbReference type="PANTHER" id="PTHR10744:SF9">
    <property type="entry name" value="40S RIBOSOMAL PROTEIN S11-RELATED"/>
    <property type="match status" value="1"/>
</dbReference>
<protein>
    <submittedName>
        <fullName evidence="5">Ribosomal protein S17</fullName>
    </submittedName>
</protein>